<name>A0A0E0MM57_ORYPU</name>
<dbReference type="HOGENOM" id="CLU_2389940_0_0_1"/>
<proteinExistence type="predicted"/>
<reference evidence="1" key="2">
    <citation type="submission" date="2018-05" db="EMBL/GenBank/DDBJ databases">
        <title>OpunRS2 (Oryza punctata Reference Sequence Version 2).</title>
        <authorList>
            <person name="Zhang J."/>
            <person name="Kudrna D."/>
            <person name="Lee S."/>
            <person name="Talag J."/>
            <person name="Welchert J."/>
            <person name="Wing R.A."/>
        </authorList>
    </citation>
    <scope>NUCLEOTIDE SEQUENCE [LARGE SCALE GENOMIC DNA]</scope>
</reference>
<organism evidence="1">
    <name type="scientific">Oryza punctata</name>
    <name type="common">Red rice</name>
    <dbReference type="NCBI Taxonomy" id="4537"/>
    <lineage>
        <taxon>Eukaryota</taxon>
        <taxon>Viridiplantae</taxon>
        <taxon>Streptophyta</taxon>
        <taxon>Embryophyta</taxon>
        <taxon>Tracheophyta</taxon>
        <taxon>Spermatophyta</taxon>
        <taxon>Magnoliopsida</taxon>
        <taxon>Liliopsida</taxon>
        <taxon>Poales</taxon>
        <taxon>Poaceae</taxon>
        <taxon>BOP clade</taxon>
        <taxon>Oryzoideae</taxon>
        <taxon>Oryzeae</taxon>
        <taxon>Oryzinae</taxon>
        <taxon>Oryza</taxon>
    </lineage>
</organism>
<sequence length="94" mass="10509">MKGALKPVACFFPGLSPFVVAACRRKMATLDGLVRGRGDSFFSPILSLSNPTMWMGLRRAGCRDSTLMAGRQRRGGCVEKRISWTIDLYFFPLY</sequence>
<dbReference type="OMA" id="WGREDSS"/>
<accession>A0A0E0MM57</accession>
<dbReference type="PROSITE" id="PS51257">
    <property type="entry name" value="PROKAR_LIPOPROTEIN"/>
    <property type="match status" value="1"/>
</dbReference>
<dbReference type="Proteomes" id="UP000026962">
    <property type="component" value="Chromosome 12"/>
</dbReference>
<reference evidence="1" key="1">
    <citation type="submission" date="2015-04" db="UniProtKB">
        <authorList>
            <consortium name="EnsemblPlants"/>
        </authorList>
    </citation>
    <scope>IDENTIFICATION</scope>
</reference>
<dbReference type="AlphaFoldDB" id="A0A0E0MM57"/>
<evidence type="ECO:0000313" key="1">
    <source>
        <dbReference type="EnsemblPlants" id="OPUNC12G09980.1"/>
    </source>
</evidence>
<dbReference type="EnsemblPlants" id="OPUNC12G09980.1">
    <property type="protein sequence ID" value="OPUNC12G09980.1"/>
    <property type="gene ID" value="OPUNC12G09980"/>
</dbReference>
<protein>
    <submittedName>
        <fullName evidence="1">Uncharacterized protein</fullName>
    </submittedName>
</protein>
<keyword evidence="2" id="KW-1185">Reference proteome</keyword>
<evidence type="ECO:0000313" key="2">
    <source>
        <dbReference type="Proteomes" id="UP000026962"/>
    </source>
</evidence>
<dbReference type="Gramene" id="OPUNC12G09980.1">
    <property type="protein sequence ID" value="OPUNC12G09980.1"/>
    <property type="gene ID" value="OPUNC12G09980"/>
</dbReference>